<dbReference type="PANTHER" id="PTHR34139:SF1">
    <property type="entry name" value="RNASE MJ1380-RELATED"/>
    <property type="match status" value="1"/>
</dbReference>
<dbReference type="GO" id="GO:0000166">
    <property type="term" value="F:nucleotide binding"/>
    <property type="evidence" value="ECO:0007669"/>
    <property type="project" value="UniProtKB-KW"/>
</dbReference>
<dbReference type="GO" id="GO:0016787">
    <property type="term" value="F:hydrolase activity"/>
    <property type="evidence" value="ECO:0007669"/>
    <property type="project" value="UniProtKB-KW"/>
</dbReference>
<evidence type="ECO:0000313" key="7">
    <source>
        <dbReference type="EMBL" id="RTZ03868.1"/>
    </source>
</evidence>
<dbReference type="PANTHER" id="PTHR34139">
    <property type="entry name" value="UPF0331 PROTEIN MJ0127"/>
    <property type="match status" value="1"/>
</dbReference>
<dbReference type="GO" id="GO:0110001">
    <property type="term" value="C:toxin-antitoxin complex"/>
    <property type="evidence" value="ECO:0007669"/>
    <property type="project" value="InterPro"/>
</dbReference>
<evidence type="ECO:0000256" key="5">
    <source>
        <dbReference type="ARBA" id="ARBA00022801"/>
    </source>
</evidence>
<dbReference type="InterPro" id="IPR051813">
    <property type="entry name" value="HepT_RNase_toxin"/>
</dbReference>
<evidence type="ECO:0000256" key="1">
    <source>
        <dbReference type="ARBA" id="ARBA00022553"/>
    </source>
</evidence>
<dbReference type="Gene3D" id="1.20.120.580">
    <property type="entry name" value="bsu32300-like"/>
    <property type="match status" value="1"/>
</dbReference>
<keyword evidence="5" id="KW-0378">Hydrolase</keyword>
<keyword evidence="1" id="KW-0597">Phosphoprotein</keyword>
<reference evidence="7 8" key="1">
    <citation type="submission" date="2018-12" db="EMBL/GenBank/DDBJ databases">
        <title>Flavobacterium sp. nov., isolated from glacier ice.</title>
        <authorList>
            <person name="Liu Q."/>
            <person name="Xin Y.-H."/>
        </authorList>
    </citation>
    <scope>NUCLEOTIDE SEQUENCE [LARGE SCALE GENOMIC DNA]</scope>
    <source>
        <strain evidence="7 8">RB1N8</strain>
    </source>
</reference>
<dbReference type="GO" id="GO:0004540">
    <property type="term" value="F:RNA nuclease activity"/>
    <property type="evidence" value="ECO:0007669"/>
    <property type="project" value="InterPro"/>
</dbReference>
<evidence type="ECO:0000256" key="3">
    <source>
        <dbReference type="ARBA" id="ARBA00022722"/>
    </source>
</evidence>
<gene>
    <name evidence="7" type="ORF">EKL98_10275</name>
</gene>
<comment type="similarity">
    <text evidence="6">Belongs to the HepT RNase toxin family.</text>
</comment>
<dbReference type="RefSeq" id="WP_126562234.1">
    <property type="nucleotide sequence ID" value="NZ_RYDJ01000011.1"/>
</dbReference>
<evidence type="ECO:0000256" key="4">
    <source>
        <dbReference type="ARBA" id="ARBA00022741"/>
    </source>
</evidence>
<organism evidence="7 8">
    <name type="scientific">Flavobacterium bomense</name>
    <dbReference type="NCBI Taxonomy" id="2497483"/>
    <lineage>
        <taxon>Bacteria</taxon>
        <taxon>Pseudomonadati</taxon>
        <taxon>Bacteroidota</taxon>
        <taxon>Flavobacteriia</taxon>
        <taxon>Flavobacteriales</taxon>
        <taxon>Flavobacteriaceae</taxon>
        <taxon>Flavobacterium</taxon>
    </lineage>
</organism>
<evidence type="ECO:0000313" key="8">
    <source>
        <dbReference type="Proteomes" id="UP000280825"/>
    </source>
</evidence>
<dbReference type="Pfam" id="PF01934">
    <property type="entry name" value="HepT-like"/>
    <property type="match status" value="1"/>
</dbReference>
<keyword evidence="3" id="KW-0540">Nuclease</keyword>
<keyword evidence="2" id="KW-1277">Toxin-antitoxin system</keyword>
<dbReference type="EMBL" id="RYDJ01000011">
    <property type="protein sequence ID" value="RTZ03868.1"/>
    <property type="molecule type" value="Genomic_DNA"/>
</dbReference>
<accession>A0A432CL93</accession>
<evidence type="ECO:0000256" key="2">
    <source>
        <dbReference type="ARBA" id="ARBA00022649"/>
    </source>
</evidence>
<keyword evidence="4" id="KW-0547">Nucleotide-binding</keyword>
<keyword evidence="8" id="KW-1185">Reference proteome</keyword>
<dbReference type="InterPro" id="IPR037038">
    <property type="entry name" value="HepT-like_sf"/>
</dbReference>
<protein>
    <submittedName>
        <fullName evidence="7">DUF86 domain-containing protein</fullName>
    </submittedName>
</protein>
<dbReference type="InterPro" id="IPR008201">
    <property type="entry name" value="HepT-like"/>
</dbReference>
<name>A0A432CL93_9FLAO</name>
<proteinExistence type="inferred from homology"/>
<sequence>MDKKILKRLYDVQVSIDEINSYFIDEKMDFFEYRKNIMRKRAVERNLEIIGEAINSILKTDSSFTSKITDATAIVGLRNQVIHAYDNISDETIWAILTNHLPKLKIEIDTVLKNN</sequence>
<dbReference type="Proteomes" id="UP000280825">
    <property type="component" value="Unassembled WGS sequence"/>
</dbReference>
<comment type="caution">
    <text evidence="7">The sequence shown here is derived from an EMBL/GenBank/DDBJ whole genome shotgun (WGS) entry which is preliminary data.</text>
</comment>
<dbReference type="AlphaFoldDB" id="A0A432CL93"/>
<evidence type="ECO:0000256" key="6">
    <source>
        <dbReference type="ARBA" id="ARBA00024207"/>
    </source>
</evidence>